<keyword evidence="1" id="KW-0472">Membrane</keyword>
<dbReference type="RefSeq" id="XP_025380421.1">
    <property type="nucleotide sequence ID" value="XM_025524619.1"/>
</dbReference>
<dbReference type="FunCoup" id="A0A316YYT3">
    <property type="interactions" value="48"/>
</dbReference>
<keyword evidence="1" id="KW-1133">Transmembrane helix</keyword>
<dbReference type="STRING" id="215250.A0A316YYT3"/>
<reference evidence="2 3" key="1">
    <citation type="journal article" date="2018" name="Mol. Biol. Evol.">
        <title>Broad Genomic Sampling Reveals a Smut Pathogenic Ancestry of the Fungal Clade Ustilaginomycotina.</title>
        <authorList>
            <person name="Kijpornyongpan T."/>
            <person name="Mondo S.J."/>
            <person name="Barry K."/>
            <person name="Sandor L."/>
            <person name="Lee J."/>
            <person name="Lipzen A."/>
            <person name="Pangilinan J."/>
            <person name="LaButti K."/>
            <person name="Hainaut M."/>
            <person name="Henrissat B."/>
            <person name="Grigoriev I.V."/>
            <person name="Spatafora J.W."/>
            <person name="Aime M.C."/>
        </authorList>
    </citation>
    <scope>NUCLEOTIDE SEQUENCE [LARGE SCALE GENOMIC DNA]</scope>
    <source>
        <strain evidence="2 3">MCA 4198</strain>
    </source>
</reference>
<evidence type="ECO:0000313" key="2">
    <source>
        <dbReference type="EMBL" id="PWN93223.1"/>
    </source>
</evidence>
<dbReference type="OrthoDB" id="2391627at2759"/>
<protein>
    <submittedName>
        <fullName evidence="2">Uncharacterized protein</fullName>
    </submittedName>
</protein>
<organism evidence="2 3">
    <name type="scientific">Acaromyces ingoldii</name>
    <dbReference type="NCBI Taxonomy" id="215250"/>
    <lineage>
        <taxon>Eukaryota</taxon>
        <taxon>Fungi</taxon>
        <taxon>Dikarya</taxon>
        <taxon>Basidiomycota</taxon>
        <taxon>Ustilaginomycotina</taxon>
        <taxon>Exobasidiomycetes</taxon>
        <taxon>Exobasidiales</taxon>
        <taxon>Cryptobasidiaceae</taxon>
        <taxon>Acaromyces</taxon>
    </lineage>
</organism>
<dbReference type="AlphaFoldDB" id="A0A316YYT3"/>
<dbReference type="GO" id="GO:0005739">
    <property type="term" value="C:mitochondrion"/>
    <property type="evidence" value="ECO:0007669"/>
    <property type="project" value="GOC"/>
</dbReference>
<keyword evidence="3" id="KW-1185">Reference proteome</keyword>
<dbReference type="Proteomes" id="UP000245768">
    <property type="component" value="Unassembled WGS sequence"/>
</dbReference>
<dbReference type="PANTHER" id="PTHR28254">
    <property type="entry name" value="CYTOCHROME B-C1 COMPLEX SUBUNIT 10"/>
    <property type="match status" value="1"/>
</dbReference>
<dbReference type="GO" id="GO:0006122">
    <property type="term" value="P:mitochondrial electron transport, ubiquinol to cytochrome c"/>
    <property type="evidence" value="ECO:0007669"/>
    <property type="project" value="InterPro"/>
</dbReference>
<feature type="transmembrane region" description="Helical" evidence="1">
    <location>
        <begin position="53"/>
        <end position="74"/>
    </location>
</feature>
<sequence length="100" mass="10904">MAALRPTAIRAMGAQRGAFRPSRAALAPASKPVFQPHVGRFAVENVYKWLPTFAVWGVGLGGAVTLFMSQVPLFQNDVLKKIPIVAGYFEDTTPDEDKPF</sequence>
<accession>A0A316YYT3</accession>
<dbReference type="Pfam" id="PF09796">
    <property type="entry name" value="QCR10"/>
    <property type="match status" value="1"/>
</dbReference>
<name>A0A316YYT3_9BASI</name>
<dbReference type="GeneID" id="37046535"/>
<evidence type="ECO:0000256" key="1">
    <source>
        <dbReference type="SAM" id="Phobius"/>
    </source>
</evidence>
<dbReference type="InterPro" id="IPR019182">
    <property type="entry name" value="Cytochrome_b-c1_su10_fun"/>
</dbReference>
<keyword evidence="1" id="KW-0812">Transmembrane</keyword>
<dbReference type="EMBL" id="KZ819634">
    <property type="protein sequence ID" value="PWN93223.1"/>
    <property type="molecule type" value="Genomic_DNA"/>
</dbReference>
<proteinExistence type="predicted"/>
<dbReference type="InParanoid" id="A0A316YYT3"/>
<evidence type="ECO:0000313" key="3">
    <source>
        <dbReference type="Proteomes" id="UP000245768"/>
    </source>
</evidence>
<dbReference type="PANTHER" id="PTHR28254:SF1">
    <property type="entry name" value="CYTOCHROME B-C1 COMPLEX SUBUNIT 10, MITOCHONDRIAL"/>
    <property type="match status" value="1"/>
</dbReference>
<gene>
    <name evidence="2" type="ORF">FA10DRAFT_298633</name>
</gene>